<name>A0A5C6S3N9_9BACT</name>
<sequence length="109" mass="12573">MSDRLQQLLEMHQQSPKDEFLRFAIAKEHEKYGRKEDALKWYLQLQEQSPQYIGTYYHLGKLYESLGEPALAFRSYTTGMEAAKSVGDQHALSELTGARLALGDEEDFE</sequence>
<protein>
    <submittedName>
        <fullName evidence="1">Tetratricopeptide repeat protein</fullName>
    </submittedName>
</protein>
<dbReference type="OrthoDB" id="1524733at2"/>
<gene>
    <name evidence="1" type="ORF">FRY97_02125</name>
</gene>
<proteinExistence type="predicted"/>
<keyword evidence="2" id="KW-1185">Reference proteome</keyword>
<dbReference type="EMBL" id="VOOR01000003">
    <property type="protein sequence ID" value="TXB68886.1"/>
    <property type="molecule type" value="Genomic_DNA"/>
</dbReference>
<evidence type="ECO:0000313" key="2">
    <source>
        <dbReference type="Proteomes" id="UP000321580"/>
    </source>
</evidence>
<dbReference type="Gene3D" id="1.25.40.10">
    <property type="entry name" value="Tetratricopeptide repeat domain"/>
    <property type="match status" value="1"/>
</dbReference>
<dbReference type="RefSeq" id="WP_147165773.1">
    <property type="nucleotide sequence ID" value="NZ_VOOR01000003.1"/>
</dbReference>
<dbReference type="SUPFAM" id="SSF48452">
    <property type="entry name" value="TPR-like"/>
    <property type="match status" value="1"/>
</dbReference>
<comment type="caution">
    <text evidence="1">The sequence shown here is derived from an EMBL/GenBank/DDBJ whole genome shotgun (WGS) entry which is preliminary data.</text>
</comment>
<organism evidence="1 2">
    <name type="scientific">Phaeodactylibacter luteus</name>
    <dbReference type="NCBI Taxonomy" id="1564516"/>
    <lineage>
        <taxon>Bacteria</taxon>
        <taxon>Pseudomonadati</taxon>
        <taxon>Bacteroidota</taxon>
        <taxon>Saprospiria</taxon>
        <taxon>Saprospirales</taxon>
        <taxon>Haliscomenobacteraceae</taxon>
        <taxon>Phaeodactylibacter</taxon>
    </lineage>
</organism>
<dbReference type="Proteomes" id="UP000321580">
    <property type="component" value="Unassembled WGS sequence"/>
</dbReference>
<reference evidence="1 2" key="1">
    <citation type="submission" date="2019-08" db="EMBL/GenBank/DDBJ databases">
        <title>Genome of Phaeodactylibacter luteus.</title>
        <authorList>
            <person name="Bowman J.P."/>
        </authorList>
    </citation>
    <scope>NUCLEOTIDE SEQUENCE [LARGE SCALE GENOMIC DNA]</scope>
    <source>
        <strain evidence="1 2">KCTC 42180</strain>
    </source>
</reference>
<evidence type="ECO:0000313" key="1">
    <source>
        <dbReference type="EMBL" id="TXB68886.1"/>
    </source>
</evidence>
<dbReference type="AlphaFoldDB" id="A0A5C6S3N9"/>
<accession>A0A5C6S3N9</accession>
<dbReference type="InterPro" id="IPR011990">
    <property type="entry name" value="TPR-like_helical_dom_sf"/>
</dbReference>